<reference evidence="1 2" key="1">
    <citation type="journal article" date="2019" name="Sci. Rep.">
        <title>Orb-weaving spider Araneus ventricosus genome elucidates the spidroin gene catalogue.</title>
        <authorList>
            <person name="Kono N."/>
            <person name="Nakamura H."/>
            <person name="Ohtoshi R."/>
            <person name="Moran D.A.P."/>
            <person name="Shinohara A."/>
            <person name="Yoshida Y."/>
            <person name="Fujiwara M."/>
            <person name="Mori M."/>
            <person name="Tomita M."/>
            <person name="Arakawa K."/>
        </authorList>
    </citation>
    <scope>NUCLEOTIDE SEQUENCE [LARGE SCALE GENOMIC DNA]</scope>
</reference>
<evidence type="ECO:0000313" key="1">
    <source>
        <dbReference type="EMBL" id="GBN71025.1"/>
    </source>
</evidence>
<dbReference type="EMBL" id="BGPR01015892">
    <property type="protein sequence ID" value="GBN71025.1"/>
    <property type="molecule type" value="Genomic_DNA"/>
</dbReference>
<proteinExistence type="predicted"/>
<organism evidence="1 2">
    <name type="scientific">Araneus ventricosus</name>
    <name type="common">Orbweaver spider</name>
    <name type="synonym">Epeira ventricosa</name>
    <dbReference type="NCBI Taxonomy" id="182803"/>
    <lineage>
        <taxon>Eukaryota</taxon>
        <taxon>Metazoa</taxon>
        <taxon>Ecdysozoa</taxon>
        <taxon>Arthropoda</taxon>
        <taxon>Chelicerata</taxon>
        <taxon>Arachnida</taxon>
        <taxon>Araneae</taxon>
        <taxon>Araneomorphae</taxon>
        <taxon>Entelegynae</taxon>
        <taxon>Araneoidea</taxon>
        <taxon>Araneidae</taxon>
        <taxon>Araneus</taxon>
    </lineage>
</organism>
<name>A0A4Y2R879_ARAVE</name>
<sequence>MNAVSIPGSEEFEVLSSSCIEIVQAWKMFQISAGRLFRQTNFGRQQENSYNNDPPPSYNSVVAADKKGLPSYKEALERLFMQEAGNSSSSNSQSVLIDESFPIASATSAGEQGLMLLFASVLFRILILLSTIKSLWGGQVVVLELQLEICDRLGFLHVFKYYAIVGNERRHFASIICVSFYESPESLFSWLNAGEDVRPFSIVEFFIELPKKDLGSI</sequence>
<evidence type="ECO:0000313" key="2">
    <source>
        <dbReference type="Proteomes" id="UP000499080"/>
    </source>
</evidence>
<comment type="caution">
    <text evidence="1">The sequence shown here is derived from an EMBL/GenBank/DDBJ whole genome shotgun (WGS) entry which is preliminary data.</text>
</comment>
<accession>A0A4Y2R879</accession>
<keyword evidence="2" id="KW-1185">Reference proteome</keyword>
<protein>
    <submittedName>
        <fullName evidence="1">Uncharacterized protein</fullName>
    </submittedName>
</protein>
<gene>
    <name evidence="1" type="ORF">AVEN_64559_1</name>
</gene>
<dbReference type="AlphaFoldDB" id="A0A4Y2R879"/>
<dbReference type="Proteomes" id="UP000499080">
    <property type="component" value="Unassembled WGS sequence"/>
</dbReference>